<accession>A0A420EI48</accession>
<dbReference type="RefSeq" id="WP_120354362.1">
    <property type="nucleotide sequence ID" value="NZ_RAQO01000004.1"/>
</dbReference>
<dbReference type="Proteomes" id="UP000286482">
    <property type="component" value="Unassembled WGS sequence"/>
</dbReference>
<evidence type="ECO:0000313" key="2">
    <source>
        <dbReference type="EMBL" id="RKF20358.1"/>
    </source>
</evidence>
<dbReference type="Gene3D" id="3.40.50.410">
    <property type="entry name" value="von Willebrand factor, type A domain"/>
    <property type="match status" value="1"/>
</dbReference>
<sequence>MAKKSQLIPGEDDPRIYADFQRLIKFKYMKNNFTLTPYDKSAGLMSGRHVSKFRGRGLNFEEFRHYQEGDDIRSMDWRVTMRTRQPYVRVYSEEKDLPVVLLVDQRKSMFFSSQDTMKSVIAAELASVCAWQVLKDTDRVGCMTFADNQHSWIAPQRSQQNTLQIIREIEQYNRKLGALVPNQVSPSESLNHALKRLNEMKLKGALVLMFSDFKGLDEKAKAQLQAIQSANDVLGIRISDPLEHKFKDSLEFYATDGDHQVAVSKDSSELATRYKQYASLQREQLKKLFTTKSTPYIEIGTDGLHVSEFQLAMGGK</sequence>
<feature type="domain" description="DUF58" evidence="1">
    <location>
        <begin position="62"/>
        <end position="283"/>
    </location>
</feature>
<gene>
    <name evidence="2" type="ORF">DBZ36_07930</name>
</gene>
<reference evidence="2 3" key="1">
    <citation type="submission" date="2018-09" db="EMBL/GenBank/DDBJ databases">
        <authorList>
            <person name="Wang Z."/>
        </authorList>
    </citation>
    <scope>NUCLEOTIDE SEQUENCE [LARGE SCALE GENOMIC DNA]</scope>
    <source>
        <strain evidence="2 3">ALS 81</strain>
    </source>
</reference>
<dbReference type="InterPro" id="IPR036465">
    <property type="entry name" value="vWFA_dom_sf"/>
</dbReference>
<dbReference type="OrthoDB" id="9776116at2"/>
<dbReference type="SUPFAM" id="SSF53300">
    <property type="entry name" value="vWA-like"/>
    <property type="match status" value="1"/>
</dbReference>
<dbReference type="AlphaFoldDB" id="A0A420EI48"/>
<proteinExistence type="predicted"/>
<organism evidence="2 3">
    <name type="scientific">Alginatibacterium sediminis</name>
    <dbReference type="NCBI Taxonomy" id="2164068"/>
    <lineage>
        <taxon>Bacteria</taxon>
        <taxon>Pseudomonadati</taxon>
        <taxon>Pseudomonadota</taxon>
        <taxon>Gammaproteobacteria</taxon>
        <taxon>Alteromonadales</taxon>
        <taxon>Alteromonadaceae</taxon>
        <taxon>Alginatibacterium</taxon>
    </lineage>
</organism>
<dbReference type="InterPro" id="IPR002881">
    <property type="entry name" value="DUF58"/>
</dbReference>
<protein>
    <submittedName>
        <fullName evidence="2">DUF58 domain-containing protein</fullName>
    </submittedName>
</protein>
<comment type="caution">
    <text evidence="2">The sequence shown here is derived from an EMBL/GenBank/DDBJ whole genome shotgun (WGS) entry which is preliminary data.</text>
</comment>
<name>A0A420EI48_9ALTE</name>
<dbReference type="Pfam" id="PF01882">
    <property type="entry name" value="DUF58"/>
    <property type="match status" value="1"/>
</dbReference>
<evidence type="ECO:0000313" key="3">
    <source>
        <dbReference type="Proteomes" id="UP000286482"/>
    </source>
</evidence>
<dbReference type="CDD" id="cd00198">
    <property type="entry name" value="vWFA"/>
    <property type="match status" value="1"/>
</dbReference>
<dbReference type="EMBL" id="RAQO01000004">
    <property type="protein sequence ID" value="RKF20358.1"/>
    <property type="molecule type" value="Genomic_DNA"/>
</dbReference>
<evidence type="ECO:0000259" key="1">
    <source>
        <dbReference type="Pfam" id="PF01882"/>
    </source>
</evidence>
<dbReference type="PANTHER" id="PTHR33608">
    <property type="entry name" value="BLL2464 PROTEIN"/>
    <property type="match status" value="1"/>
</dbReference>
<keyword evidence="3" id="KW-1185">Reference proteome</keyword>
<dbReference type="PANTHER" id="PTHR33608:SF12">
    <property type="entry name" value="DUF58 DOMAIN-CONTAINING PROTEIN"/>
    <property type="match status" value="1"/>
</dbReference>